<reference evidence="1" key="1">
    <citation type="submission" date="2022-08" db="EMBL/GenBank/DDBJ databases">
        <title>Genome Sequence of Pycnoporus sanguineus.</title>
        <authorList>
            <person name="Buettner E."/>
        </authorList>
    </citation>
    <scope>NUCLEOTIDE SEQUENCE</scope>
    <source>
        <strain evidence="1">CG-C14</strain>
    </source>
</reference>
<gene>
    <name evidence="1" type="ORF">NUW54_g8375</name>
</gene>
<organism evidence="1 2">
    <name type="scientific">Trametes sanguinea</name>
    <dbReference type="NCBI Taxonomy" id="158606"/>
    <lineage>
        <taxon>Eukaryota</taxon>
        <taxon>Fungi</taxon>
        <taxon>Dikarya</taxon>
        <taxon>Basidiomycota</taxon>
        <taxon>Agaricomycotina</taxon>
        <taxon>Agaricomycetes</taxon>
        <taxon>Polyporales</taxon>
        <taxon>Polyporaceae</taxon>
        <taxon>Trametes</taxon>
    </lineage>
</organism>
<dbReference type="EMBL" id="JANSHE010002585">
    <property type="protein sequence ID" value="KAJ2990777.1"/>
    <property type="molecule type" value="Genomic_DNA"/>
</dbReference>
<accession>A0ACC1PFN7</accession>
<evidence type="ECO:0000313" key="1">
    <source>
        <dbReference type="EMBL" id="KAJ2990777.1"/>
    </source>
</evidence>
<protein>
    <submittedName>
        <fullName evidence="1">Uncharacterized protein</fullName>
    </submittedName>
</protein>
<name>A0ACC1PFN7_9APHY</name>
<sequence length="845" mass="94221">MLDIYSRAVTSSELASARSTIISCVLALFIESVLFGVFAVAYGVSTWILVYKRSPQGIFSRDMILFFSTTLMFLLATTHLAFDVYIAISSFLTTGSDLTAMSNVYESLNDWPTNRIGAAKFAFYVTQTLIGDGFMIYRAYIVWDHMWIVIVAPSILLLVEVVLGYITSGMGSLNATPAQAKDCVDIWCIISVVLNILCSGLIMKRILWPVSRVRACTTTKTKSVRRRVIESVIQSAAIYSVASISFGITLFLSPNIGFPVCHSLFPPVIGLVFLLIVIRINRNASNGDSTTSDTGMRYLQDTSFQSRLSSRPITVFTSVTSVYDTSPRRASFGEIVAVPPPAAASTEKAEQVAPYLLETDHGHTLIGHAVRADGKQTGVKVNGGYHRGNIARIRVVGQEEPTNPEVARDKFLLHLLQGVVPSLVESRFNRMLWFQTAPVKARAKKWLPSRLGFVKAGGKLNDSQAQVVAAMRSLEEPLVIVHGPPGTGKTSTIAAALNLWEQEDSPAWVIAQSNVGVKNIARTLIKRDIDFKLIVSKEFYVEWHEHLYEEIEERLIRSDDLFGDIVVAEHMIGESMVILCTIAMLSNPAIDDCGILNIVPVERLVVDEASQINTFEFMHIFHKFKDLQKGCMFGDPNQLPPYGMETAPGIKTIYDFKHLKPVADFLDTQYRMPIPLDNFISVQVYDSKLRSVHAISDRNAVRFVDVRKGTEERVGSSWKNVEEARTVVNIVKNYYRYLEFCIITPYDAQRAEIVRLLKAEDLPWEHVYNLDSFQGHESPYVVISAVRTSAPGFLCSRNCTNVMLTRCERGMVLVSQHAFLHGPGAHTPREREGTLRPTHRTAAND</sequence>
<proteinExistence type="predicted"/>
<dbReference type="Proteomes" id="UP001144978">
    <property type="component" value="Unassembled WGS sequence"/>
</dbReference>
<comment type="caution">
    <text evidence="1">The sequence shown here is derived from an EMBL/GenBank/DDBJ whole genome shotgun (WGS) entry which is preliminary data.</text>
</comment>
<evidence type="ECO:0000313" key="2">
    <source>
        <dbReference type="Proteomes" id="UP001144978"/>
    </source>
</evidence>
<keyword evidence="2" id="KW-1185">Reference proteome</keyword>